<evidence type="ECO:0000313" key="3">
    <source>
        <dbReference type="Proteomes" id="UP001497453"/>
    </source>
</evidence>
<dbReference type="EMBL" id="OZ037953">
    <property type="protein sequence ID" value="CAL1698124.1"/>
    <property type="molecule type" value="Genomic_DNA"/>
</dbReference>
<name>A0ABP1CUC0_9APHY</name>
<sequence>MHHAYVSFAVLLAVCAGKVSGDQLIYSDNALEGECIFVNATENSSFWLENPKPFGNATGGIRFDIAGNHPDLSLQIGSTIDWAASQRIKLSDLVSLQSLSPNEFTTVFLDFSTIQIPYSPSYPTLPDSWNIVLFMAFTEGGAEYYLDNIVLVE</sequence>
<feature type="chain" id="PRO_5045200596" evidence="1">
    <location>
        <begin position="22"/>
        <end position="153"/>
    </location>
</feature>
<gene>
    <name evidence="2" type="ORF">GFSPODELE1_LOCUS2011</name>
</gene>
<proteinExistence type="predicted"/>
<dbReference type="Proteomes" id="UP001497453">
    <property type="component" value="Chromosome 10"/>
</dbReference>
<keyword evidence="1" id="KW-0732">Signal</keyword>
<reference evidence="3" key="1">
    <citation type="submission" date="2024-04" db="EMBL/GenBank/DDBJ databases">
        <authorList>
            <person name="Shaw F."/>
            <person name="Minotto A."/>
        </authorList>
    </citation>
    <scope>NUCLEOTIDE SEQUENCE [LARGE SCALE GENOMIC DNA]</scope>
</reference>
<protein>
    <submittedName>
        <fullName evidence="2">Uncharacterized protein</fullName>
    </submittedName>
</protein>
<evidence type="ECO:0000313" key="2">
    <source>
        <dbReference type="EMBL" id="CAL1698124.1"/>
    </source>
</evidence>
<feature type="signal peptide" evidence="1">
    <location>
        <begin position="1"/>
        <end position="21"/>
    </location>
</feature>
<keyword evidence="3" id="KW-1185">Reference proteome</keyword>
<accession>A0ABP1CUC0</accession>
<organism evidence="2 3">
    <name type="scientific">Somion occarium</name>
    <dbReference type="NCBI Taxonomy" id="3059160"/>
    <lineage>
        <taxon>Eukaryota</taxon>
        <taxon>Fungi</taxon>
        <taxon>Dikarya</taxon>
        <taxon>Basidiomycota</taxon>
        <taxon>Agaricomycotina</taxon>
        <taxon>Agaricomycetes</taxon>
        <taxon>Polyporales</taxon>
        <taxon>Cerrenaceae</taxon>
        <taxon>Somion</taxon>
    </lineage>
</organism>
<evidence type="ECO:0000256" key="1">
    <source>
        <dbReference type="SAM" id="SignalP"/>
    </source>
</evidence>